<gene>
    <name evidence="7" type="ORF">ENS56_12960</name>
</gene>
<evidence type="ECO:0000256" key="4">
    <source>
        <dbReference type="ARBA" id="ARBA00022679"/>
    </source>
</evidence>
<dbReference type="PIRSF" id="PIRSF026649">
    <property type="entry name" value="MsbB"/>
    <property type="match status" value="1"/>
</dbReference>
<dbReference type="PANTHER" id="PTHR30606:SF10">
    <property type="entry name" value="PHOSPHATIDYLINOSITOL MANNOSIDE ACYLTRANSFERASE"/>
    <property type="match status" value="1"/>
</dbReference>
<evidence type="ECO:0000256" key="3">
    <source>
        <dbReference type="ARBA" id="ARBA00022519"/>
    </source>
</evidence>
<dbReference type="EMBL" id="DSVI01000020">
    <property type="protein sequence ID" value="HGT48939.1"/>
    <property type="molecule type" value="Genomic_DNA"/>
</dbReference>
<evidence type="ECO:0000256" key="5">
    <source>
        <dbReference type="ARBA" id="ARBA00023136"/>
    </source>
</evidence>
<keyword evidence="4" id="KW-0808">Transferase</keyword>
<keyword evidence="6" id="KW-0012">Acyltransferase</keyword>
<keyword evidence="5" id="KW-0472">Membrane</keyword>
<sequence>MTAVFVFYHSLLKSYPYFYISNNYQFRLKDRLEYIIFFLFSYLFRLTGLKAARGFAYILASVFYYLIPIRKKTVFENLDIAFPNISAIEKKKIAFGSYLSFAISLVEILYLPWMDENQMKSSVEIDNVELINEKNKLGNGVILLSAHFGNWEYIAASTSLQVNKKFYIIVKNQRNKLVNDWMNKMRTRWLNEVVPLGVSVRNIYSVLKNNGIAAMVADQRGPEEGLKLEFFGKKTAVYTGPAVLSLKTGAPIIFGIPIRQKDYSYKATLVELDKSNLPEDEEGKVKVLTDRMIKYLEKIISEHPEQWLWMHRRWKH</sequence>
<dbReference type="InterPro" id="IPR004960">
    <property type="entry name" value="LipA_acyltrans"/>
</dbReference>
<evidence type="ECO:0008006" key="8">
    <source>
        <dbReference type="Google" id="ProtNLM"/>
    </source>
</evidence>
<keyword evidence="3" id="KW-0997">Cell inner membrane</keyword>
<dbReference type="PANTHER" id="PTHR30606">
    <property type="entry name" value="LIPID A BIOSYNTHESIS LAUROYL ACYLTRANSFERASE"/>
    <property type="match status" value="1"/>
</dbReference>
<dbReference type="Pfam" id="PF03279">
    <property type="entry name" value="Lip_A_acyltrans"/>
    <property type="match status" value="1"/>
</dbReference>
<dbReference type="GO" id="GO:0016746">
    <property type="term" value="F:acyltransferase activity"/>
    <property type="evidence" value="ECO:0007669"/>
    <property type="project" value="UniProtKB-KW"/>
</dbReference>
<evidence type="ECO:0000256" key="1">
    <source>
        <dbReference type="ARBA" id="ARBA00004533"/>
    </source>
</evidence>
<dbReference type="GO" id="GO:0009247">
    <property type="term" value="P:glycolipid biosynthetic process"/>
    <property type="evidence" value="ECO:0007669"/>
    <property type="project" value="UniProtKB-ARBA"/>
</dbReference>
<dbReference type="AlphaFoldDB" id="A0A832G7Z4"/>
<proteinExistence type="predicted"/>
<protein>
    <recommendedName>
        <fullName evidence="8">Lipid A biosynthesis lauroyl acyltransferase</fullName>
    </recommendedName>
</protein>
<evidence type="ECO:0000313" key="7">
    <source>
        <dbReference type="EMBL" id="HGT48939.1"/>
    </source>
</evidence>
<name>A0A832G7Z4_9BACT</name>
<comment type="caution">
    <text evidence="7">The sequence shown here is derived from an EMBL/GenBank/DDBJ whole genome shotgun (WGS) entry which is preliminary data.</text>
</comment>
<comment type="subcellular location">
    <subcellularLocation>
        <location evidence="1">Cell inner membrane</location>
    </subcellularLocation>
</comment>
<reference evidence="7" key="1">
    <citation type="journal article" date="2020" name="mSystems">
        <title>Genome- and Community-Level Interaction Insights into Carbon Utilization and Element Cycling Functions of Hydrothermarchaeota in Hydrothermal Sediment.</title>
        <authorList>
            <person name="Zhou Z."/>
            <person name="Liu Y."/>
            <person name="Xu W."/>
            <person name="Pan J."/>
            <person name="Luo Z.H."/>
            <person name="Li M."/>
        </authorList>
    </citation>
    <scope>NUCLEOTIDE SEQUENCE [LARGE SCALE GENOMIC DNA]</scope>
    <source>
        <strain evidence="7">SpSt-500</strain>
    </source>
</reference>
<keyword evidence="2" id="KW-1003">Cell membrane</keyword>
<evidence type="ECO:0000256" key="2">
    <source>
        <dbReference type="ARBA" id="ARBA00022475"/>
    </source>
</evidence>
<evidence type="ECO:0000256" key="6">
    <source>
        <dbReference type="ARBA" id="ARBA00023315"/>
    </source>
</evidence>
<dbReference type="CDD" id="cd07984">
    <property type="entry name" value="LPLAT_LABLAT-like"/>
    <property type="match status" value="1"/>
</dbReference>
<accession>A0A832G7Z4</accession>
<organism evidence="7">
    <name type="scientific">Ignavibacterium album</name>
    <dbReference type="NCBI Taxonomy" id="591197"/>
    <lineage>
        <taxon>Bacteria</taxon>
        <taxon>Pseudomonadati</taxon>
        <taxon>Ignavibacteriota</taxon>
        <taxon>Ignavibacteria</taxon>
        <taxon>Ignavibacteriales</taxon>
        <taxon>Ignavibacteriaceae</taxon>
        <taxon>Ignavibacterium</taxon>
    </lineage>
</organism>
<dbReference type="GO" id="GO:0005886">
    <property type="term" value="C:plasma membrane"/>
    <property type="evidence" value="ECO:0007669"/>
    <property type="project" value="UniProtKB-SubCell"/>
</dbReference>